<accession>A0AAD7TC73</accession>
<protein>
    <submittedName>
        <fullName evidence="1">Uncharacterized protein</fullName>
    </submittedName>
</protein>
<sequence length="71" mass="7623">MAKTEVEGKACHGCFLEAVLLCGEREGDDEDGGTLTRRAETFLTPPDLLSSSLPSRLIVSPHQPALINSQL</sequence>
<evidence type="ECO:0000313" key="1">
    <source>
        <dbReference type="EMBL" id="KAJ8417967.1"/>
    </source>
</evidence>
<comment type="caution">
    <text evidence="1">The sequence shown here is derived from an EMBL/GenBank/DDBJ whole genome shotgun (WGS) entry which is preliminary data.</text>
</comment>
<organism evidence="1 2">
    <name type="scientific">Aldrovandia affinis</name>
    <dbReference type="NCBI Taxonomy" id="143900"/>
    <lineage>
        <taxon>Eukaryota</taxon>
        <taxon>Metazoa</taxon>
        <taxon>Chordata</taxon>
        <taxon>Craniata</taxon>
        <taxon>Vertebrata</taxon>
        <taxon>Euteleostomi</taxon>
        <taxon>Actinopterygii</taxon>
        <taxon>Neopterygii</taxon>
        <taxon>Teleostei</taxon>
        <taxon>Notacanthiformes</taxon>
        <taxon>Halosauridae</taxon>
        <taxon>Aldrovandia</taxon>
    </lineage>
</organism>
<name>A0AAD7TC73_9TELE</name>
<dbReference type="AlphaFoldDB" id="A0AAD7TC73"/>
<proteinExistence type="predicted"/>
<dbReference type="EMBL" id="JAINUG010000002">
    <property type="protein sequence ID" value="KAJ8417967.1"/>
    <property type="molecule type" value="Genomic_DNA"/>
</dbReference>
<reference evidence="1" key="1">
    <citation type="journal article" date="2023" name="Science">
        <title>Genome structures resolve the early diversification of teleost fishes.</title>
        <authorList>
            <person name="Parey E."/>
            <person name="Louis A."/>
            <person name="Montfort J."/>
            <person name="Bouchez O."/>
            <person name="Roques C."/>
            <person name="Iampietro C."/>
            <person name="Lluch J."/>
            <person name="Castinel A."/>
            <person name="Donnadieu C."/>
            <person name="Desvignes T."/>
            <person name="Floi Bucao C."/>
            <person name="Jouanno E."/>
            <person name="Wen M."/>
            <person name="Mejri S."/>
            <person name="Dirks R."/>
            <person name="Jansen H."/>
            <person name="Henkel C."/>
            <person name="Chen W.J."/>
            <person name="Zahm M."/>
            <person name="Cabau C."/>
            <person name="Klopp C."/>
            <person name="Thompson A.W."/>
            <person name="Robinson-Rechavi M."/>
            <person name="Braasch I."/>
            <person name="Lecointre G."/>
            <person name="Bobe J."/>
            <person name="Postlethwait J.H."/>
            <person name="Berthelot C."/>
            <person name="Roest Crollius H."/>
            <person name="Guiguen Y."/>
        </authorList>
    </citation>
    <scope>NUCLEOTIDE SEQUENCE</scope>
    <source>
        <strain evidence="1">NC1722</strain>
    </source>
</reference>
<evidence type="ECO:0000313" key="2">
    <source>
        <dbReference type="Proteomes" id="UP001221898"/>
    </source>
</evidence>
<gene>
    <name evidence="1" type="ORF">AAFF_G00136760</name>
</gene>
<dbReference type="Proteomes" id="UP001221898">
    <property type="component" value="Unassembled WGS sequence"/>
</dbReference>
<keyword evidence="2" id="KW-1185">Reference proteome</keyword>